<organism evidence="1 2">
    <name type="scientific">Burkholderia lata (strain ATCC 17760 / DSM 23089 / LMG 22485 / NCIMB 9086 / R18194 / 383)</name>
    <dbReference type="NCBI Taxonomy" id="482957"/>
    <lineage>
        <taxon>Bacteria</taxon>
        <taxon>Pseudomonadati</taxon>
        <taxon>Pseudomonadota</taxon>
        <taxon>Betaproteobacteria</taxon>
        <taxon>Burkholderiales</taxon>
        <taxon>Burkholderiaceae</taxon>
        <taxon>Burkholderia</taxon>
        <taxon>Burkholderia cepacia complex</taxon>
    </lineage>
</organism>
<dbReference type="NCBIfam" id="TIGR03347">
    <property type="entry name" value="VI_chp_1"/>
    <property type="match status" value="1"/>
</dbReference>
<dbReference type="AlphaFoldDB" id="A0A6P2SJX3"/>
<proteinExistence type="predicted"/>
<dbReference type="InterPro" id="IPR010732">
    <property type="entry name" value="T6SS_TssG-like"/>
</dbReference>
<evidence type="ECO:0000313" key="1">
    <source>
        <dbReference type="EMBL" id="VWC49479.1"/>
    </source>
</evidence>
<protein>
    <submittedName>
        <fullName evidence="1">Type VI secretion protein</fullName>
    </submittedName>
</protein>
<dbReference type="Proteomes" id="UP000494218">
    <property type="component" value="Unassembled WGS sequence"/>
</dbReference>
<dbReference type="PANTHER" id="PTHR35564">
    <property type="match status" value="1"/>
</dbReference>
<dbReference type="PANTHER" id="PTHR35564:SF4">
    <property type="entry name" value="CYTOPLASMIC PROTEIN"/>
    <property type="match status" value="1"/>
</dbReference>
<dbReference type="Pfam" id="PF06996">
    <property type="entry name" value="T6SS_TssG"/>
    <property type="match status" value="1"/>
</dbReference>
<evidence type="ECO:0000313" key="2">
    <source>
        <dbReference type="Proteomes" id="UP000494218"/>
    </source>
</evidence>
<gene>
    <name evidence="1" type="ORF">BLA23254_07668</name>
</gene>
<accession>A0A6P2SJX3</accession>
<dbReference type="RefSeq" id="WP_175035612.1">
    <property type="nucleotide sequence ID" value="NZ_CABVPW010000064.1"/>
</dbReference>
<reference evidence="1 2" key="1">
    <citation type="submission" date="2019-09" db="EMBL/GenBank/DDBJ databases">
        <authorList>
            <person name="Depoorter E."/>
        </authorList>
    </citation>
    <scope>NUCLEOTIDE SEQUENCE [LARGE SCALE GENOMIC DNA]</scope>
    <source>
        <strain evidence="1">LMG 23254</strain>
    </source>
</reference>
<sequence length="363" mass="39268">MATDTGNAGRSVAERLFAEPQAFEFVQAVRLLEQLRPDAAALGTGLDPRREALLLCAPFTPVIASAELQALRRDALCSLSVESGSATHGDTPAQPELEVNLLGLGGLDGPLPDAYQEWLQHRVRLKDTSAVAFLNLFQHRLLALLYRAYRKHRIADPFVSPERGAIPTVLHGLAGLQPGARPTVGTDTELAPQAILGRAGLFANQRRSLAAFDVMVRHQFGALASSTPFDGGWRTLPEASRTRVGPRQGRNNLLGRGALAGTRIWDEHRGIRIDIGPLPLREYEAFLPGGRRHAELCSLAAAWFGANLLCRLDLTLAVGERPRALLSARAPQRLGWTAWLGGHHQPPSASITHVRLRSRGAGG</sequence>
<dbReference type="EMBL" id="CABVPW010000064">
    <property type="protein sequence ID" value="VWC49479.1"/>
    <property type="molecule type" value="Genomic_DNA"/>
</dbReference>
<name>A0A6P2SJX3_BURL3</name>